<keyword evidence="10" id="KW-1185">Reference proteome</keyword>
<dbReference type="FunFam" id="1.10.510.10:FF:000283">
    <property type="entry name" value="Mitogen-activated protein kinase"/>
    <property type="match status" value="1"/>
</dbReference>
<dbReference type="SMART" id="SM00220">
    <property type="entry name" value="S_TKc"/>
    <property type="match status" value="1"/>
</dbReference>
<keyword evidence="5 11" id="KW-0418">Kinase</keyword>
<dbReference type="Pfam" id="PF00069">
    <property type="entry name" value="Pkinase"/>
    <property type="match status" value="1"/>
</dbReference>
<keyword evidence="2" id="KW-0723">Serine/threonine-protein kinase</keyword>
<dbReference type="InterPro" id="IPR050117">
    <property type="entry name" value="MAPK"/>
</dbReference>
<dbReference type="FunFam" id="3.30.200.20:FF:000046">
    <property type="entry name" value="Mitogen-activated protein kinase"/>
    <property type="match status" value="1"/>
</dbReference>
<keyword evidence="4 7" id="KW-0547">Nucleotide-binding</keyword>
<evidence type="ECO:0000259" key="9">
    <source>
        <dbReference type="PROSITE" id="PS50011"/>
    </source>
</evidence>
<dbReference type="RefSeq" id="XP_029120987.1">
    <property type="nucleotide sequence ID" value="XM_029265154.1"/>
</dbReference>
<dbReference type="GO" id="GO:0005524">
    <property type="term" value="F:ATP binding"/>
    <property type="evidence" value="ECO:0007669"/>
    <property type="project" value="UniProtKB-UniRule"/>
</dbReference>
<feature type="domain" description="Protein kinase" evidence="9">
    <location>
        <begin position="23"/>
        <end position="264"/>
    </location>
</feature>
<dbReference type="PROSITE" id="PS01351">
    <property type="entry name" value="MAPK"/>
    <property type="match status" value="1"/>
</dbReference>
<dbReference type="InterPro" id="IPR017441">
    <property type="entry name" value="Protein_kinase_ATP_BS"/>
</dbReference>
<dbReference type="PROSITE" id="PS50011">
    <property type="entry name" value="PROTEIN_KINASE_DOM"/>
    <property type="match status" value="1"/>
</dbReference>
<dbReference type="PROSITE" id="PS00107">
    <property type="entry name" value="PROTEIN_KINASE_ATP"/>
    <property type="match status" value="1"/>
</dbReference>
<feature type="region of interest" description="Disordered" evidence="8">
    <location>
        <begin position="344"/>
        <end position="409"/>
    </location>
</feature>
<dbReference type="SUPFAM" id="SSF56112">
    <property type="entry name" value="Protein kinase-like (PK-like)"/>
    <property type="match status" value="1"/>
</dbReference>
<dbReference type="FunFam" id="3.30.200.20:FF:000578">
    <property type="entry name" value="Mitogen-activated protein kinase"/>
    <property type="match status" value="1"/>
</dbReference>
<gene>
    <name evidence="11" type="primary">LOC105047089</name>
</gene>
<evidence type="ECO:0000256" key="7">
    <source>
        <dbReference type="PROSITE-ProRule" id="PRU10141"/>
    </source>
</evidence>
<proteinExistence type="inferred from homology"/>
<organism evidence="10 11">
    <name type="scientific">Elaeis guineensis var. tenera</name>
    <name type="common">Oil palm</name>
    <dbReference type="NCBI Taxonomy" id="51953"/>
    <lineage>
        <taxon>Eukaryota</taxon>
        <taxon>Viridiplantae</taxon>
        <taxon>Streptophyta</taxon>
        <taxon>Embryophyta</taxon>
        <taxon>Tracheophyta</taxon>
        <taxon>Spermatophyta</taxon>
        <taxon>Magnoliopsida</taxon>
        <taxon>Liliopsida</taxon>
        <taxon>Arecaceae</taxon>
        <taxon>Arecoideae</taxon>
        <taxon>Cocoseae</taxon>
        <taxon>Elaeidinae</taxon>
        <taxon>Elaeis</taxon>
    </lineage>
</organism>
<reference evidence="11" key="1">
    <citation type="submission" date="2025-08" db="UniProtKB">
        <authorList>
            <consortium name="RefSeq"/>
        </authorList>
    </citation>
    <scope>IDENTIFICATION</scope>
</reference>
<evidence type="ECO:0000313" key="10">
    <source>
        <dbReference type="Proteomes" id="UP000504607"/>
    </source>
</evidence>
<feature type="compositionally biased region" description="Basic and acidic residues" evidence="8">
    <location>
        <begin position="398"/>
        <end position="407"/>
    </location>
</feature>
<comment type="similarity">
    <text evidence="1">Belongs to the protein kinase superfamily. CMGC Ser/Thr protein kinase family. MAP kinase subfamily.</text>
</comment>
<evidence type="ECO:0000313" key="11">
    <source>
        <dbReference type="RefSeq" id="XP_029120987.1"/>
    </source>
</evidence>
<feature type="compositionally biased region" description="Acidic residues" evidence="8">
    <location>
        <begin position="443"/>
        <end position="455"/>
    </location>
</feature>
<evidence type="ECO:0000256" key="3">
    <source>
        <dbReference type="ARBA" id="ARBA00022679"/>
    </source>
</evidence>
<dbReference type="GO" id="GO:0004707">
    <property type="term" value="F:MAP kinase activity"/>
    <property type="evidence" value="ECO:0007669"/>
    <property type="project" value="InterPro"/>
</dbReference>
<dbReference type="InterPro" id="IPR000719">
    <property type="entry name" value="Prot_kinase_dom"/>
</dbReference>
<feature type="binding site" evidence="7">
    <location>
        <position position="53"/>
    </location>
    <ligand>
        <name>ATP</name>
        <dbReference type="ChEBI" id="CHEBI:30616"/>
    </ligand>
</feature>
<feature type="region of interest" description="Disordered" evidence="8">
    <location>
        <begin position="437"/>
        <end position="467"/>
    </location>
</feature>
<sequence>MDPHKKNMLETEFFTEYGEASRFQIQEVVGKGSYGVVGAAIDTHTGEKVAIKKINDVFEHVSDATRILREIKLLRLLRHPDIVEIKHIMLPPSRREFRDIYVVFELMESDLHQVIKANDDLTPEHHQFFLYQLLRALKYIHSANVFHRDLKPKNILANADCKLKICDFGLARVSFNDAPSAIFWTDYVATRWYRAPELCGSFFSKIRNEKARRYLSNMRKKQPVPFSQKFPGVDHLALSLLEHLLAFEPKDRPSAEEALADPYFNGLAIVDCEPSTQPISKLEFEFEKRKLAKDDVRELIYREILEYHPQMLQEYLRGADQTNFMYPSGVDRFKRQFAHLEEHYGKGERSTPLGRQHASLPRERVGANKDEIPDQNNDFEKRNADSVANTLQSPRKSQQGERSDHSSVTDGINRTIFSARSLLKSASISASKCVVVKGRKDAEEEPISENTEEAADGLSQRLVNLHT</sequence>
<dbReference type="AlphaFoldDB" id="A0A8N4I9B9"/>
<evidence type="ECO:0000256" key="8">
    <source>
        <dbReference type="SAM" id="MobiDB-lite"/>
    </source>
</evidence>
<evidence type="ECO:0000256" key="4">
    <source>
        <dbReference type="ARBA" id="ARBA00022741"/>
    </source>
</evidence>
<evidence type="ECO:0000256" key="1">
    <source>
        <dbReference type="ARBA" id="ARBA00008832"/>
    </source>
</evidence>
<evidence type="ECO:0000256" key="6">
    <source>
        <dbReference type="ARBA" id="ARBA00022840"/>
    </source>
</evidence>
<dbReference type="Gene3D" id="1.10.510.10">
    <property type="entry name" value="Transferase(Phosphotransferase) domain 1"/>
    <property type="match status" value="2"/>
</dbReference>
<keyword evidence="6 7" id="KW-0067">ATP-binding</keyword>
<accession>A0A8N4I9B9</accession>
<evidence type="ECO:0000256" key="5">
    <source>
        <dbReference type="ARBA" id="ARBA00022777"/>
    </source>
</evidence>
<name>A0A8N4I9B9_ELAGV</name>
<evidence type="ECO:0000256" key="2">
    <source>
        <dbReference type="ARBA" id="ARBA00022527"/>
    </source>
</evidence>
<protein>
    <submittedName>
        <fullName evidence="11">Mitogen-activated protein kinase 9 isoform X3</fullName>
    </submittedName>
</protein>
<keyword evidence="3" id="KW-0808">Transferase</keyword>
<feature type="compositionally biased region" description="Polar residues" evidence="8">
    <location>
        <begin position="386"/>
        <end position="397"/>
    </location>
</feature>
<dbReference type="InterPro" id="IPR003527">
    <property type="entry name" value="MAP_kinase_CS"/>
</dbReference>
<feature type="compositionally biased region" description="Basic and acidic residues" evidence="8">
    <location>
        <begin position="360"/>
        <end position="384"/>
    </location>
</feature>
<dbReference type="Gene3D" id="3.30.200.20">
    <property type="entry name" value="Phosphorylase Kinase, domain 1"/>
    <property type="match status" value="2"/>
</dbReference>
<dbReference type="PANTHER" id="PTHR24055">
    <property type="entry name" value="MITOGEN-ACTIVATED PROTEIN KINASE"/>
    <property type="match status" value="1"/>
</dbReference>
<dbReference type="Proteomes" id="UP000504607">
    <property type="component" value="Chromosome 6"/>
</dbReference>
<dbReference type="InterPro" id="IPR011009">
    <property type="entry name" value="Kinase-like_dom_sf"/>
</dbReference>